<dbReference type="InParanoid" id="S8FHE2"/>
<sequence>MGTRKRTVHVFAVNPTGSVPGEMSHIGGRVYDSSSQSALSVEGHPITRSRADGTPSQDACNPALVLTLIRVGLVVYQNHRAYPSERPQRGE</sequence>
<dbReference type="AlphaFoldDB" id="S8FHE2"/>
<name>S8FHE2_FOMSC</name>
<proteinExistence type="predicted"/>
<accession>S8FHE2</accession>
<keyword evidence="2" id="KW-1185">Reference proteome</keyword>
<gene>
    <name evidence="1" type="ORF">FOMPIDRAFT_90112</name>
</gene>
<dbReference type="OrthoDB" id="25778at2759"/>
<dbReference type="Proteomes" id="UP000015241">
    <property type="component" value="Unassembled WGS sequence"/>
</dbReference>
<protein>
    <submittedName>
        <fullName evidence="1">Uncharacterized protein</fullName>
    </submittedName>
</protein>
<dbReference type="EMBL" id="KE504172">
    <property type="protein sequence ID" value="EPS97819.1"/>
    <property type="molecule type" value="Genomic_DNA"/>
</dbReference>
<dbReference type="HOGENOM" id="CLU_2427068_0_0_1"/>
<organism evidence="1 2">
    <name type="scientific">Fomitopsis schrenkii</name>
    <name type="common">Brown rot fungus</name>
    <dbReference type="NCBI Taxonomy" id="2126942"/>
    <lineage>
        <taxon>Eukaryota</taxon>
        <taxon>Fungi</taxon>
        <taxon>Dikarya</taxon>
        <taxon>Basidiomycota</taxon>
        <taxon>Agaricomycotina</taxon>
        <taxon>Agaricomycetes</taxon>
        <taxon>Polyporales</taxon>
        <taxon>Fomitopsis</taxon>
    </lineage>
</organism>
<reference evidence="1 2" key="1">
    <citation type="journal article" date="2012" name="Science">
        <title>The Paleozoic origin of enzymatic lignin decomposition reconstructed from 31 fungal genomes.</title>
        <authorList>
            <person name="Floudas D."/>
            <person name="Binder M."/>
            <person name="Riley R."/>
            <person name="Barry K."/>
            <person name="Blanchette R.A."/>
            <person name="Henrissat B."/>
            <person name="Martinez A.T."/>
            <person name="Otillar R."/>
            <person name="Spatafora J.W."/>
            <person name="Yadav J.S."/>
            <person name="Aerts A."/>
            <person name="Benoit I."/>
            <person name="Boyd A."/>
            <person name="Carlson A."/>
            <person name="Copeland A."/>
            <person name="Coutinho P.M."/>
            <person name="de Vries R.P."/>
            <person name="Ferreira P."/>
            <person name="Findley K."/>
            <person name="Foster B."/>
            <person name="Gaskell J."/>
            <person name="Glotzer D."/>
            <person name="Gorecki P."/>
            <person name="Heitman J."/>
            <person name="Hesse C."/>
            <person name="Hori C."/>
            <person name="Igarashi K."/>
            <person name="Jurgens J.A."/>
            <person name="Kallen N."/>
            <person name="Kersten P."/>
            <person name="Kohler A."/>
            <person name="Kuees U."/>
            <person name="Kumar T.K.A."/>
            <person name="Kuo A."/>
            <person name="LaButti K."/>
            <person name="Larrondo L.F."/>
            <person name="Lindquist E."/>
            <person name="Ling A."/>
            <person name="Lombard V."/>
            <person name="Lucas S."/>
            <person name="Lundell T."/>
            <person name="Martin R."/>
            <person name="McLaughlin D.J."/>
            <person name="Morgenstern I."/>
            <person name="Morin E."/>
            <person name="Murat C."/>
            <person name="Nagy L.G."/>
            <person name="Nolan M."/>
            <person name="Ohm R.A."/>
            <person name="Patyshakuliyeva A."/>
            <person name="Rokas A."/>
            <person name="Ruiz-Duenas F.J."/>
            <person name="Sabat G."/>
            <person name="Salamov A."/>
            <person name="Samejima M."/>
            <person name="Schmutz J."/>
            <person name="Slot J.C."/>
            <person name="St John F."/>
            <person name="Stenlid J."/>
            <person name="Sun H."/>
            <person name="Sun S."/>
            <person name="Syed K."/>
            <person name="Tsang A."/>
            <person name="Wiebenga A."/>
            <person name="Young D."/>
            <person name="Pisabarro A."/>
            <person name="Eastwood D.C."/>
            <person name="Martin F."/>
            <person name="Cullen D."/>
            <person name="Grigoriev I.V."/>
            <person name="Hibbett D.S."/>
        </authorList>
    </citation>
    <scope>NUCLEOTIDE SEQUENCE</scope>
    <source>
        <strain evidence="2">FP-58527</strain>
    </source>
</reference>
<evidence type="ECO:0000313" key="1">
    <source>
        <dbReference type="EMBL" id="EPS97819.1"/>
    </source>
</evidence>
<evidence type="ECO:0000313" key="2">
    <source>
        <dbReference type="Proteomes" id="UP000015241"/>
    </source>
</evidence>